<evidence type="ECO:0000313" key="2">
    <source>
        <dbReference type="Proteomes" id="UP001290455"/>
    </source>
</evidence>
<gene>
    <name evidence="1" type="ORF">SM124_05955</name>
</gene>
<dbReference type="RefSeq" id="WP_322445587.1">
    <property type="nucleotide sequence ID" value="NZ_JAXOFX010000003.1"/>
</dbReference>
<evidence type="ECO:0000313" key="1">
    <source>
        <dbReference type="EMBL" id="MDZ5471286.1"/>
    </source>
</evidence>
<dbReference type="EMBL" id="JAXOFX010000003">
    <property type="protein sequence ID" value="MDZ5471286.1"/>
    <property type="molecule type" value="Genomic_DNA"/>
</dbReference>
<organism evidence="1 2">
    <name type="scientific">Robertmurraya mangrovi</name>
    <dbReference type="NCBI Taxonomy" id="3098077"/>
    <lineage>
        <taxon>Bacteria</taxon>
        <taxon>Bacillati</taxon>
        <taxon>Bacillota</taxon>
        <taxon>Bacilli</taxon>
        <taxon>Bacillales</taxon>
        <taxon>Bacillaceae</taxon>
        <taxon>Robertmurraya</taxon>
    </lineage>
</organism>
<name>A0ABU5IVZ8_9BACI</name>
<proteinExistence type="predicted"/>
<accession>A0ABU5IVZ8</accession>
<reference evidence="1 2" key="1">
    <citation type="submission" date="2023-11" db="EMBL/GenBank/DDBJ databases">
        <title>Bacillus jintuensis, isolated from a mudflat on the Beibu Gulf coast.</title>
        <authorList>
            <person name="Li M."/>
        </authorList>
    </citation>
    <scope>NUCLEOTIDE SEQUENCE [LARGE SCALE GENOMIC DNA]</scope>
    <source>
        <strain evidence="1 2">31A1R</strain>
    </source>
</reference>
<sequence length="67" mass="7889">MRRNEEGKAETGSLKKEPFNYPPIHRDLFSRTRINYRAYEKFEEPVAIVLVGIFNSSTLYPIKTKLQ</sequence>
<keyword evidence="2" id="KW-1185">Reference proteome</keyword>
<comment type="caution">
    <text evidence="1">The sequence shown here is derived from an EMBL/GenBank/DDBJ whole genome shotgun (WGS) entry which is preliminary data.</text>
</comment>
<protein>
    <submittedName>
        <fullName evidence="1">Uncharacterized protein</fullName>
    </submittedName>
</protein>
<dbReference type="Proteomes" id="UP001290455">
    <property type="component" value="Unassembled WGS sequence"/>
</dbReference>